<proteinExistence type="predicted"/>
<feature type="region of interest" description="Disordered" evidence="1">
    <location>
        <begin position="1"/>
        <end position="26"/>
    </location>
</feature>
<name>A0ABW7XLW3_9MICO</name>
<feature type="region of interest" description="Disordered" evidence="1">
    <location>
        <begin position="184"/>
        <end position="229"/>
    </location>
</feature>
<feature type="compositionally biased region" description="Basic and acidic residues" evidence="1">
    <location>
        <begin position="184"/>
        <end position="214"/>
    </location>
</feature>
<sequence>MRSNKMLVTRGPVDVPGQSPRGAAVPRESGFASGFADLSEAVDAVAAIDSLLSSLAASRAVLMESVREWVADQPELFDAPEVEADDLAGLAPELVERLAKALRVPEGSAVALIEESRALVHEHPRTLAALRGGQITHAHAQTILGYTDGLRRGNRVALETRLLKHARTTTPGELSLVARAERERRLRPGRRADPSAHRAEPLARRAEPQVADRPRRQRVSAYPTGRPMP</sequence>
<evidence type="ECO:0000256" key="1">
    <source>
        <dbReference type="SAM" id="MobiDB-lite"/>
    </source>
</evidence>
<dbReference type="RefSeq" id="WP_397405479.1">
    <property type="nucleotide sequence ID" value="NZ_JBIRYI010000009.1"/>
</dbReference>
<evidence type="ECO:0000313" key="3">
    <source>
        <dbReference type="Proteomes" id="UP001611580"/>
    </source>
</evidence>
<evidence type="ECO:0008006" key="4">
    <source>
        <dbReference type="Google" id="ProtNLM"/>
    </source>
</evidence>
<gene>
    <name evidence="2" type="ORF">ACH47X_15400</name>
</gene>
<comment type="caution">
    <text evidence="2">The sequence shown here is derived from an EMBL/GenBank/DDBJ whole genome shotgun (WGS) entry which is preliminary data.</text>
</comment>
<dbReference type="EMBL" id="JBIRYI010000009">
    <property type="protein sequence ID" value="MFI2488301.1"/>
    <property type="molecule type" value="Genomic_DNA"/>
</dbReference>
<organism evidence="2 3">
    <name type="scientific">Promicromonospora kroppenstedtii</name>
    <dbReference type="NCBI Taxonomy" id="440482"/>
    <lineage>
        <taxon>Bacteria</taxon>
        <taxon>Bacillati</taxon>
        <taxon>Actinomycetota</taxon>
        <taxon>Actinomycetes</taxon>
        <taxon>Micrococcales</taxon>
        <taxon>Promicromonosporaceae</taxon>
        <taxon>Promicromonospora</taxon>
    </lineage>
</organism>
<keyword evidence="3" id="KW-1185">Reference proteome</keyword>
<evidence type="ECO:0000313" key="2">
    <source>
        <dbReference type="EMBL" id="MFI2488301.1"/>
    </source>
</evidence>
<protein>
    <recommendedName>
        <fullName evidence="4">DUF222 domain-containing protein</fullName>
    </recommendedName>
</protein>
<reference evidence="2 3" key="1">
    <citation type="submission" date="2024-10" db="EMBL/GenBank/DDBJ databases">
        <title>The Natural Products Discovery Center: Release of the First 8490 Sequenced Strains for Exploring Actinobacteria Biosynthetic Diversity.</title>
        <authorList>
            <person name="Kalkreuter E."/>
            <person name="Kautsar S.A."/>
            <person name="Yang D."/>
            <person name="Bader C.D."/>
            <person name="Teijaro C.N."/>
            <person name="Fluegel L."/>
            <person name="Davis C.M."/>
            <person name="Simpson J.R."/>
            <person name="Lauterbach L."/>
            <person name="Steele A.D."/>
            <person name="Gui C."/>
            <person name="Meng S."/>
            <person name="Li G."/>
            <person name="Viehrig K."/>
            <person name="Ye F."/>
            <person name="Su P."/>
            <person name="Kiefer A.F."/>
            <person name="Nichols A."/>
            <person name="Cepeda A.J."/>
            <person name="Yan W."/>
            <person name="Fan B."/>
            <person name="Jiang Y."/>
            <person name="Adhikari A."/>
            <person name="Zheng C.-J."/>
            <person name="Schuster L."/>
            <person name="Cowan T.M."/>
            <person name="Smanski M.J."/>
            <person name="Chevrette M.G."/>
            <person name="De Carvalho L.P.S."/>
            <person name="Shen B."/>
        </authorList>
    </citation>
    <scope>NUCLEOTIDE SEQUENCE [LARGE SCALE GENOMIC DNA]</scope>
    <source>
        <strain evidence="2 3">NPDC019481</strain>
    </source>
</reference>
<dbReference type="Proteomes" id="UP001611580">
    <property type="component" value="Unassembled WGS sequence"/>
</dbReference>
<accession>A0ABW7XLW3</accession>